<evidence type="ECO:0008006" key="3">
    <source>
        <dbReference type="Google" id="ProtNLM"/>
    </source>
</evidence>
<reference evidence="1" key="2">
    <citation type="submission" date="2023-06" db="EMBL/GenBank/DDBJ databases">
        <authorList>
            <consortium name="Lawrence Berkeley National Laboratory"/>
            <person name="Haridas S."/>
            <person name="Hensen N."/>
            <person name="Bonometti L."/>
            <person name="Westerberg I."/>
            <person name="Brannstrom I.O."/>
            <person name="Guillou S."/>
            <person name="Cros-Aarteil S."/>
            <person name="Calhoun S."/>
            <person name="Kuo A."/>
            <person name="Mondo S."/>
            <person name="Pangilinan J."/>
            <person name="Riley R."/>
            <person name="Labutti K."/>
            <person name="Andreopoulos B."/>
            <person name="Lipzen A."/>
            <person name="Chen C."/>
            <person name="Yanf M."/>
            <person name="Daum C."/>
            <person name="Ng V."/>
            <person name="Clum A."/>
            <person name="Steindorff A."/>
            <person name="Ohm R."/>
            <person name="Martin F."/>
            <person name="Silar P."/>
            <person name="Natvig D."/>
            <person name="Lalanne C."/>
            <person name="Gautier V."/>
            <person name="Ament-Velasquez S.L."/>
            <person name="Kruys A."/>
            <person name="Hutchinson M.I."/>
            <person name="Powell A.J."/>
            <person name="Barry K."/>
            <person name="Miller A.N."/>
            <person name="Grigoriev I.V."/>
            <person name="Debuchy R."/>
            <person name="Gladieux P."/>
            <person name="Thoren M.H."/>
            <person name="Johannesson H."/>
        </authorList>
    </citation>
    <scope>NUCLEOTIDE SEQUENCE</scope>
    <source>
        <strain evidence="1">CBS 955.72</strain>
    </source>
</reference>
<dbReference type="EMBL" id="JAUIQD010000006">
    <property type="protein sequence ID" value="KAK3347134.1"/>
    <property type="molecule type" value="Genomic_DNA"/>
</dbReference>
<proteinExistence type="predicted"/>
<sequence>MFSETNGWGRRGKGNAADGRGDVKGYITQRFCWECGVRERRFGDLRGVRFRGRFEGGEMVADGRRRRWYFCWQCEQWSEGAPGCVQWDGGRVCAGVVRAPVEGCGRGDGVVVRRRRVSRLEGVPEGVLQRVLGLLGLRDKIMLAQACRGMKARVGPPGRGGDPVEKERFLKKQGRTLDHHRFQNGWHLACYACFRYRPRSEFSKKMAALHLRDDAHRRRCWSCVGKLYGPGSKTEDGQAALRQWQRQTLCSGCWCLRYADEECQACAEKEAQRARKAAAGEAKRLWRQRRDNENDDRIVVNLLSDPDPGVVDWFGNVGIAASNAVDVDDGERDDALANGFAAWVNNFGLSEGPEDQSVFHAAPSVQDDDIPAVLPAQMPSAGIDDDMTWAHE</sequence>
<evidence type="ECO:0000313" key="2">
    <source>
        <dbReference type="Proteomes" id="UP001275084"/>
    </source>
</evidence>
<reference evidence="1" key="1">
    <citation type="journal article" date="2023" name="Mol. Phylogenet. Evol.">
        <title>Genome-scale phylogeny and comparative genomics of the fungal order Sordariales.</title>
        <authorList>
            <person name="Hensen N."/>
            <person name="Bonometti L."/>
            <person name="Westerberg I."/>
            <person name="Brannstrom I.O."/>
            <person name="Guillou S."/>
            <person name="Cros-Aarteil S."/>
            <person name="Calhoun S."/>
            <person name="Haridas S."/>
            <person name="Kuo A."/>
            <person name="Mondo S."/>
            <person name="Pangilinan J."/>
            <person name="Riley R."/>
            <person name="LaButti K."/>
            <person name="Andreopoulos B."/>
            <person name="Lipzen A."/>
            <person name="Chen C."/>
            <person name="Yan M."/>
            <person name="Daum C."/>
            <person name="Ng V."/>
            <person name="Clum A."/>
            <person name="Steindorff A."/>
            <person name="Ohm R.A."/>
            <person name="Martin F."/>
            <person name="Silar P."/>
            <person name="Natvig D.O."/>
            <person name="Lalanne C."/>
            <person name="Gautier V."/>
            <person name="Ament-Velasquez S.L."/>
            <person name="Kruys A."/>
            <person name="Hutchinson M.I."/>
            <person name="Powell A.J."/>
            <person name="Barry K."/>
            <person name="Miller A.N."/>
            <person name="Grigoriev I.V."/>
            <person name="Debuchy R."/>
            <person name="Gladieux P."/>
            <person name="Hiltunen Thoren M."/>
            <person name="Johannesson H."/>
        </authorList>
    </citation>
    <scope>NUCLEOTIDE SEQUENCE</scope>
    <source>
        <strain evidence="1">CBS 955.72</strain>
    </source>
</reference>
<keyword evidence="2" id="KW-1185">Reference proteome</keyword>
<dbReference type="Proteomes" id="UP001275084">
    <property type="component" value="Unassembled WGS sequence"/>
</dbReference>
<evidence type="ECO:0000313" key="1">
    <source>
        <dbReference type="EMBL" id="KAK3347134.1"/>
    </source>
</evidence>
<name>A0AAJ0MBQ1_9PEZI</name>
<gene>
    <name evidence="1" type="ORF">B0T25DRAFT_553714</name>
</gene>
<organism evidence="1 2">
    <name type="scientific">Lasiosphaeria hispida</name>
    <dbReference type="NCBI Taxonomy" id="260671"/>
    <lineage>
        <taxon>Eukaryota</taxon>
        <taxon>Fungi</taxon>
        <taxon>Dikarya</taxon>
        <taxon>Ascomycota</taxon>
        <taxon>Pezizomycotina</taxon>
        <taxon>Sordariomycetes</taxon>
        <taxon>Sordariomycetidae</taxon>
        <taxon>Sordariales</taxon>
        <taxon>Lasiosphaeriaceae</taxon>
        <taxon>Lasiosphaeria</taxon>
    </lineage>
</organism>
<accession>A0AAJ0MBQ1</accession>
<dbReference type="AlphaFoldDB" id="A0AAJ0MBQ1"/>
<comment type="caution">
    <text evidence="1">The sequence shown here is derived from an EMBL/GenBank/DDBJ whole genome shotgun (WGS) entry which is preliminary data.</text>
</comment>
<protein>
    <recommendedName>
        <fullName evidence="3">F-box domain-containing protein</fullName>
    </recommendedName>
</protein>